<accession>A0ABX2YDD2</accession>
<reference evidence="1 2" key="1">
    <citation type="submission" date="2015-05" db="EMBL/GenBank/DDBJ databases">
        <authorList>
            <person name="Rovetto F."/>
            <person name="Cocolin L."/>
            <person name="Illeghems K."/>
            <person name="Van Nieuwerburgh F."/>
            <person name="Houf K."/>
        </authorList>
    </citation>
    <scope>NUCLEOTIDE SEQUENCE [LARGE SCALE GENOMIC DNA]</scope>
    <source>
        <strain evidence="1 2">117434</strain>
    </source>
</reference>
<protein>
    <submittedName>
        <fullName evidence="1">Uncharacterized protein</fullName>
    </submittedName>
</protein>
<proteinExistence type="predicted"/>
<dbReference type="Proteomes" id="UP000093159">
    <property type="component" value="Unassembled WGS sequence"/>
</dbReference>
<keyword evidence="2" id="KW-1185">Reference proteome</keyword>
<organism evidence="1 2">
    <name type="scientific">Arcobacter porcinus</name>
    <dbReference type="NCBI Taxonomy" id="1935204"/>
    <lineage>
        <taxon>Bacteria</taxon>
        <taxon>Pseudomonadati</taxon>
        <taxon>Campylobacterota</taxon>
        <taxon>Epsilonproteobacteria</taxon>
        <taxon>Campylobacterales</taxon>
        <taxon>Arcobacteraceae</taxon>
        <taxon>Arcobacter</taxon>
    </lineage>
</organism>
<gene>
    <name evidence="1" type="ORF">AAX28_01678</name>
</gene>
<sequence length="146" mass="17196">MPRLLKTLTEYVATIRKRETYFMVFNTVYNDIYAFGNEQNSAENGIFGYLNKKYVNNIARDEFINFMKDNFPNVKLEEVFDMVSPGYMVYPYLGTIVIDCEKDDEVYNAICKKYEDELGNPLSKDAVFWSISYEIALKNYNEVKQM</sequence>
<dbReference type="RefSeq" id="WP_066179546.1">
    <property type="nucleotide sequence ID" value="NZ_LDIR01000003.1"/>
</dbReference>
<evidence type="ECO:0000313" key="1">
    <source>
        <dbReference type="EMBL" id="OCL90859.1"/>
    </source>
</evidence>
<comment type="caution">
    <text evidence="1">The sequence shown here is derived from an EMBL/GenBank/DDBJ whole genome shotgun (WGS) entry which is preliminary data.</text>
</comment>
<name>A0ABX2YDD2_9BACT</name>
<evidence type="ECO:0000313" key="2">
    <source>
        <dbReference type="Proteomes" id="UP000093159"/>
    </source>
</evidence>
<dbReference type="EMBL" id="LDIR01000003">
    <property type="protein sequence ID" value="OCL90859.1"/>
    <property type="molecule type" value="Genomic_DNA"/>
</dbReference>